<dbReference type="AlphaFoldDB" id="A0A382WBP3"/>
<dbReference type="EMBL" id="UINC01158391">
    <property type="protein sequence ID" value="SVD55910.1"/>
    <property type="molecule type" value="Genomic_DNA"/>
</dbReference>
<feature type="non-terminal residue" evidence="1">
    <location>
        <position position="74"/>
    </location>
</feature>
<accession>A0A382WBP3</accession>
<name>A0A382WBP3_9ZZZZ</name>
<evidence type="ECO:0000313" key="1">
    <source>
        <dbReference type="EMBL" id="SVD55910.1"/>
    </source>
</evidence>
<protein>
    <submittedName>
        <fullName evidence="1">Uncharacterized protein</fullName>
    </submittedName>
</protein>
<gene>
    <name evidence="1" type="ORF">METZ01_LOCUS408764</name>
</gene>
<sequence>MDDRVYHASPLFILDYLQTLLKGWSDVFGVQDWAYAGQTEALSQGGEVGEWGIDVYSDANCFHRPLPVTGNGCL</sequence>
<proteinExistence type="predicted"/>
<organism evidence="1">
    <name type="scientific">marine metagenome</name>
    <dbReference type="NCBI Taxonomy" id="408172"/>
    <lineage>
        <taxon>unclassified sequences</taxon>
        <taxon>metagenomes</taxon>
        <taxon>ecological metagenomes</taxon>
    </lineage>
</organism>
<reference evidence="1" key="1">
    <citation type="submission" date="2018-05" db="EMBL/GenBank/DDBJ databases">
        <authorList>
            <person name="Lanie J.A."/>
            <person name="Ng W.-L."/>
            <person name="Kazmierczak K.M."/>
            <person name="Andrzejewski T.M."/>
            <person name="Davidsen T.M."/>
            <person name="Wayne K.J."/>
            <person name="Tettelin H."/>
            <person name="Glass J.I."/>
            <person name="Rusch D."/>
            <person name="Podicherti R."/>
            <person name="Tsui H.-C.T."/>
            <person name="Winkler M.E."/>
        </authorList>
    </citation>
    <scope>NUCLEOTIDE SEQUENCE</scope>
</reference>